<evidence type="ECO:0000256" key="2">
    <source>
        <dbReference type="SAM" id="MobiDB-lite"/>
    </source>
</evidence>
<reference evidence="3" key="1">
    <citation type="submission" date="2020-05" db="EMBL/GenBank/DDBJ databases">
        <title>Phylogenomic resolution of chytrid fungi.</title>
        <authorList>
            <person name="Stajich J.E."/>
            <person name="Amses K."/>
            <person name="Simmons R."/>
            <person name="Seto K."/>
            <person name="Myers J."/>
            <person name="Bonds A."/>
            <person name="Quandt C.A."/>
            <person name="Barry K."/>
            <person name="Liu P."/>
            <person name="Grigoriev I."/>
            <person name="Longcore J.E."/>
            <person name="James T.Y."/>
        </authorList>
    </citation>
    <scope>NUCLEOTIDE SEQUENCE</scope>
    <source>
        <strain evidence="3">JEL0318</strain>
    </source>
</reference>
<gene>
    <name evidence="3" type="ORF">HK097_002394</name>
</gene>
<dbReference type="EMBL" id="JADGJD010001510">
    <property type="protein sequence ID" value="KAJ3041094.1"/>
    <property type="molecule type" value="Genomic_DNA"/>
</dbReference>
<feature type="compositionally biased region" description="Pro residues" evidence="2">
    <location>
        <begin position="11"/>
        <end position="27"/>
    </location>
</feature>
<protein>
    <submittedName>
        <fullName evidence="3">Uncharacterized protein</fullName>
    </submittedName>
</protein>
<name>A0AAD5WYG1_9FUNG</name>
<dbReference type="Proteomes" id="UP001212841">
    <property type="component" value="Unassembled WGS sequence"/>
</dbReference>
<feature type="compositionally biased region" description="Low complexity" evidence="2">
    <location>
        <begin position="1"/>
        <end position="10"/>
    </location>
</feature>
<evidence type="ECO:0000313" key="3">
    <source>
        <dbReference type="EMBL" id="KAJ3041094.1"/>
    </source>
</evidence>
<keyword evidence="1" id="KW-0175">Coiled coil</keyword>
<keyword evidence="4" id="KW-1185">Reference proteome</keyword>
<dbReference type="AlphaFoldDB" id="A0AAD5WYG1"/>
<feature type="region of interest" description="Disordered" evidence="2">
    <location>
        <begin position="1"/>
        <end position="27"/>
    </location>
</feature>
<feature type="coiled-coil region" evidence="1">
    <location>
        <begin position="39"/>
        <end position="73"/>
    </location>
</feature>
<evidence type="ECO:0000256" key="1">
    <source>
        <dbReference type="SAM" id="Coils"/>
    </source>
</evidence>
<feature type="non-terminal residue" evidence="3">
    <location>
        <position position="1"/>
    </location>
</feature>
<organism evidence="3 4">
    <name type="scientific">Rhizophlyctis rosea</name>
    <dbReference type="NCBI Taxonomy" id="64517"/>
    <lineage>
        <taxon>Eukaryota</taxon>
        <taxon>Fungi</taxon>
        <taxon>Fungi incertae sedis</taxon>
        <taxon>Chytridiomycota</taxon>
        <taxon>Chytridiomycota incertae sedis</taxon>
        <taxon>Chytridiomycetes</taxon>
        <taxon>Rhizophlyctidales</taxon>
        <taxon>Rhizophlyctidaceae</taxon>
        <taxon>Rhizophlyctis</taxon>
    </lineage>
</organism>
<accession>A0AAD5WYG1</accession>
<sequence length="584" mass="65453">MAPANPIAILPFPPATPPLAPPTTSAPPPDAISLLQSVLNNLKTNLENLQAWRATTENKVRQHSTDLKNLTQATENQWKAVLRFVDSSKSSSLPLSFAPTGSDGAIFLSTATTPVNGIDLLTIDNDLTVEDFSPSGTLLQINLKGWCLVKCLLKAPPGATGFTPFHAYMSSPRYEKDIGLLLKYYECIGQNHGRLAYSVPNYGLVAHPSVIATYARYALKEPLQPALLEVLGNQPYCGEDHETTHSTAAEERKLQLDIVTSVVRRFEEWLQGAGMTRIKNTVDRVIRTEVDLIVDKVHHRFGDTIHVLEREMKDLRMALAGGLNKLEPRQDQQECWLEELRHKLGQVDTQLVGFRVELERAKNELERTGGDMKDYVVNSLSANKNDMQLELMAVQKRNLEDLQKLQTLIDERPAQSDSVSEEYKEAMEKKLKAILSDLTKQRQLMEETTGEVKGEMAQLSELIESSEKRVFEKIESEKQTIQTSITTQLSTTRDEIIKSATASASTYTDEIKESLQQHITKNSVLLRECQTLAKDNKVNLTGIEEGLDDRISAGAEKYWMEKREERWVKLTRDLGKLVEVVSSG</sequence>
<evidence type="ECO:0000313" key="4">
    <source>
        <dbReference type="Proteomes" id="UP001212841"/>
    </source>
</evidence>
<proteinExistence type="predicted"/>
<comment type="caution">
    <text evidence="3">The sequence shown here is derived from an EMBL/GenBank/DDBJ whole genome shotgun (WGS) entry which is preliminary data.</text>
</comment>